<accession>A0A1F7XAQ2</accession>
<name>A0A1F7XAQ2_9BACT</name>
<gene>
    <name evidence="2" type="ORF">A2Z22_01400</name>
</gene>
<dbReference type="AlphaFoldDB" id="A0A1F7XAQ2"/>
<feature type="transmembrane region" description="Helical" evidence="1">
    <location>
        <begin position="34"/>
        <end position="54"/>
    </location>
</feature>
<evidence type="ECO:0000313" key="3">
    <source>
        <dbReference type="Proteomes" id="UP000177053"/>
    </source>
</evidence>
<evidence type="ECO:0000313" key="2">
    <source>
        <dbReference type="EMBL" id="OGM11859.1"/>
    </source>
</evidence>
<proteinExistence type="predicted"/>
<organism evidence="2 3">
    <name type="scientific">Candidatus Woesebacteria bacterium RBG_16_34_12</name>
    <dbReference type="NCBI Taxonomy" id="1802480"/>
    <lineage>
        <taxon>Bacteria</taxon>
        <taxon>Candidatus Woeseibacteriota</taxon>
    </lineage>
</organism>
<dbReference type="EMBL" id="MGFS01000008">
    <property type="protein sequence ID" value="OGM11859.1"/>
    <property type="molecule type" value="Genomic_DNA"/>
</dbReference>
<reference evidence="2 3" key="1">
    <citation type="journal article" date="2016" name="Nat. Commun.">
        <title>Thousands of microbial genomes shed light on interconnected biogeochemical processes in an aquifer system.</title>
        <authorList>
            <person name="Anantharaman K."/>
            <person name="Brown C.T."/>
            <person name="Hug L.A."/>
            <person name="Sharon I."/>
            <person name="Castelle C.J."/>
            <person name="Probst A.J."/>
            <person name="Thomas B.C."/>
            <person name="Singh A."/>
            <person name="Wilkins M.J."/>
            <person name="Karaoz U."/>
            <person name="Brodie E.L."/>
            <person name="Williams K.H."/>
            <person name="Hubbard S.S."/>
            <person name="Banfield J.F."/>
        </authorList>
    </citation>
    <scope>NUCLEOTIDE SEQUENCE [LARGE SCALE GENOMIC DNA]</scope>
</reference>
<protein>
    <submittedName>
        <fullName evidence="2">Uncharacterized protein</fullName>
    </submittedName>
</protein>
<keyword evidence="1" id="KW-0472">Membrane</keyword>
<comment type="caution">
    <text evidence="2">The sequence shown here is derived from an EMBL/GenBank/DDBJ whole genome shotgun (WGS) entry which is preliminary data.</text>
</comment>
<feature type="transmembrane region" description="Helical" evidence="1">
    <location>
        <begin position="66"/>
        <end position="87"/>
    </location>
</feature>
<sequence>MDVSNLKLPDGIESSVINKTFDFNVGKFVINPTYWQAGTILFLIFLLIFTLARVRFLYIHWSLGKASMAMFFWGFVITLILEGFFILSGRTILTEVLGWKNAPKPISVALDAGRNRLRNVLGKQDEIPSSEAKSLPTSQDVILDYQVLPQSQMEEVKDFVCKP</sequence>
<keyword evidence="1" id="KW-0812">Transmembrane</keyword>
<keyword evidence="1" id="KW-1133">Transmembrane helix</keyword>
<evidence type="ECO:0000256" key="1">
    <source>
        <dbReference type="SAM" id="Phobius"/>
    </source>
</evidence>
<dbReference type="Proteomes" id="UP000177053">
    <property type="component" value="Unassembled WGS sequence"/>
</dbReference>